<evidence type="ECO:0000313" key="8">
    <source>
        <dbReference type="EMBL" id="CEH18238.1"/>
    </source>
</evidence>
<dbReference type="PRINTS" id="PR00385">
    <property type="entry name" value="P450"/>
</dbReference>
<dbReference type="GO" id="GO:0004497">
    <property type="term" value="F:monooxygenase activity"/>
    <property type="evidence" value="ECO:0007669"/>
    <property type="project" value="InterPro"/>
</dbReference>
<dbReference type="GO" id="GO:0016705">
    <property type="term" value="F:oxidoreductase activity, acting on paired donors, with incorporation or reduction of molecular oxygen"/>
    <property type="evidence" value="ECO:0007669"/>
    <property type="project" value="InterPro"/>
</dbReference>
<dbReference type="PANTHER" id="PTHR24305:SF166">
    <property type="entry name" value="CYTOCHROME P450 12A4, MITOCHONDRIAL-RELATED"/>
    <property type="match status" value="1"/>
</dbReference>
<name>A0A0P1BQX7_9BASI</name>
<dbReference type="Proteomes" id="UP000054845">
    <property type="component" value="Unassembled WGS sequence"/>
</dbReference>
<evidence type="ECO:0000256" key="4">
    <source>
        <dbReference type="ARBA" id="ARBA00023002"/>
    </source>
</evidence>
<dbReference type="GO" id="GO:0020037">
    <property type="term" value="F:heme binding"/>
    <property type="evidence" value="ECO:0007669"/>
    <property type="project" value="InterPro"/>
</dbReference>
<dbReference type="SUPFAM" id="SSF48264">
    <property type="entry name" value="Cytochrome P450"/>
    <property type="match status" value="1"/>
</dbReference>
<evidence type="ECO:0000256" key="1">
    <source>
        <dbReference type="ARBA" id="ARBA00001971"/>
    </source>
</evidence>
<dbReference type="InterPro" id="IPR001128">
    <property type="entry name" value="Cyt_P450"/>
</dbReference>
<keyword evidence="3 6" id="KW-0479">Metal-binding</keyword>
<evidence type="ECO:0000256" key="5">
    <source>
        <dbReference type="ARBA" id="ARBA00023004"/>
    </source>
</evidence>
<reference evidence="8 9" key="1">
    <citation type="submission" date="2014-09" db="EMBL/GenBank/DDBJ databases">
        <authorList>
            <person name="Magalhaes I.L.F."/>
            <person name="Oliveira U."/>
            <person name="Santos F.R."/>
            <person name="Vidigal T.H.D.A."/>
            <person name="Brescovit A.D."/>
            <person name="Santos A.J."/>
        </authorList>
    </citation>
    <scope>NUCLEOTIDE SEQUENCE [LARGE SCALE GENOMIC DNA]</scope>
</reference>
<evidence type="ECO:0000313" key="9">
    <source>
        <dbReference type="Proteomes" id="UP000054845"/>
    </source>
</evidence>
<dbReference type="InterPro" id="IPR036396">
    <property type="entry name" value="Cyt_P450_sf"/>
</dbReference>
<dbReference type="Gene3D" id="1.10.630.10">
    <property type="entry name" value="Cytochrome P450"/>
    <property type="match status" value="1"/>
</dbReference>
<comment type="similarity">
    <text evidence="2">Belongs to the cytochrome P450 family.</text>
</comment>
<feature type="region of interest" description="Disordered" evidence="7">
    <location>
        <begin position="341"/>
        <end position="394"/>
    </location>
</feature>
<keyword evidence="6" id="KW-0349">Heme</keyword>
<dbReference type="PANTHER" id="PTHR24305">
    <property type="entry name" value="CYTOCHROME P450"/>
    <property type="match status" value="1"/>
</dbReference>
<comment type="cofactor">
    <cofactor evidence="1 6">
        <name>heme</name>
        <dbReference type="ChEBI" id="CHEBI:30413"/>
    </cofactor>
</comment>
<accession>A0A0P1BQX7</accession>
<dbReference type="EMBL" id="CCYA01000270">
    <property type="protein sequence ID" value="CEH18238.1"/>
    <property type="molecule type" value="Genomic_DNA"/>
</dbReference>
<keyword evidence="4" id="KW-0560">Oxidoreductase</keyword>
<evidence type="ECO:0000256" key="2">
    <source>
        <dbReference type="ARBA" id="ARBA00010617"/>
    </source>
</evidence>
<keyword evidence="9" id="KW-1185">Reference proteome</keyword>
<evidence type="ECO:0000256" key="6">
    <source>
        <dbReference type="PIRSR" id="PIRSR602403-1"/>
    </source>
</evidence>
<evidence type="ECO:0000256" key="3">
    <source>
        <dbReference type="ARBA" id="ARBA00022723"/>
    </source>
</evidence>
<dbReference type="STRING" id="401625.A0A0P1BQX7"/>
<feature type="binding site" description="axial binding residue" evidence="6">
    <location>
        <position position="613"/>
    </location>
    <ligand>
        <name>heme</name>
        <dbReference type="ChEBI" id="CHEBI:30413"/>
    </ligand>
    <ligandPart>
        <name>Fe</name>
        <dbReference type="ChEBI" id="CHEBI:18248"/>
    </ligandPart>
</feature>
<proteinExistence type="inferred from homology"/>
<dbReference type="InterPro" id="IPR050121">
    <property type="entry name" value="Cytochrome_P450_monoxygenase"/>
</dbReference>
<dbReference type="PRINTS" id="PR00465">
    <property type="entry name" value="EP450IV"/>
</dbReference>
<feature type="compositionally biased region" description="Polar residues" evidence="7">
    <location>
        <begin position="345"/>
        <end position="358"/>
    </location>
</feature>
<dbReference type="InterPro" id="IPR002403">
    <property type="entry name" value="Cyt_P450_E_grp-IV"/>
</dbReference>
<keyword evidence="5 6" id="KW-0408">Iron</keyword>
<dbReference type="GO" id="GO:0005506">
    <property type="term" value="F:iron ion binding"/>
    <property type="evidence" value="ECO:0007669"/>
    <property type="project" value="InterPro"/>
</dbReference>
<evidence type="ECO:0000256" key="7">
    <source>
        <dbReference type="SAM" id="MobiDB-lite"/>
    </source>
</evidence>
<protein>
    <submittedName>
        <fullName evidence="8">Cytochrome P450 CYP4/CYP19/CYP26 subfamilies</fullName>
    </submittedName>
</protein>
<dbReference type="AlphaFoldDB" id="A0A0P1BQX7"/>
<organism evidence="8 9">
    <name type="scientific">Ceraceosorus bombacis</name>
    <dbReference type="NCBI Taxonomy" id="401625"/>
    <lineage>
        <taxon>Eukaryota</taxon>
        <taxon>Fungi</taxon>
        <taxon>Dikarya</taxon>
        <taxon>Basidiomycota</taxon>
        <taxon>Ustilaginomycotina</taxon>
        <taxon>Exobasidiomycetes</taxon>
        <taxon>Ceraceosorales</taxon>
        <taxon>Ceraceosoraceae</taxon>
        <taxon>Ceraceosorus</taxon>
    </lineage>
</organism>
<sequence length="678" mass="74053">MGLAFLASVLLLMPLGIALVAAVTFGVALFIQSAYNLTIGEYIVNPWKHIPAATHEGSVLSTMLMGDFGIIKASEPAEQHARWISELGSVFRYRHMFGKPRIFISDPKALLYIHGPGRAYKYPKSTPTRVFLDAVMGEGLISIEGDKHRRQRRIISPAFTNAAVKELQPVMEKHGANLATKIGKIIDGSVDRRKGLVSKTKLQDGETPPDLAVHLHSYKGQVAVVDVLFWASRTALDVIGDAGFNYQFNSLEHGNEDELSEAYNNLMTACMDVDLFQAVTILLSEIPGLNWMRNIPTHRNKTIWSARATSGRYAKSIVARAKAEIAAEAAAAAGIPAGGLKSRRSQASLRTTPSSASLRQRAGHAASVADDSGDDKATNVDDLNPPQPSSRAQSVLTKDAFDDVQTTKSGSLLHRVIRANLAADLRPNERLTDEELEGVPSTFLLAGSETSATQTSWTLRLMAENLDIQERLRAEIMAAKKQHALEGNGAYEGCLLGDVHALPYLECCVKEALRLMTALPSTVREATEDDVVPLSKPYRNSNGKGTFDSVPIPKGHELFTPIAAVGLDTELWGPDAGEYKPERWMNEAKDLPASVKPLPGPGLYSFISGPRNCVGQRFAQTEIKVLLSHMLTNFKFEVVPGWELKQRQMIARRALVIGQEKYGTRMPLIVSRLESSSA</sequence>
<dbReference type="Pfam" id="PF00067">
    <property type="entry name" value="p450"/>
    <property type="match status" value="1"/>
</dbReference>
<dbReference type="OrthoDB" id="1470350at2759"/>